<keyword evidence="3" id="KW-1185">Reference proteome</keyword>
<evidence type="ECO:0000256" key="1">
    <source>
        <dbReference type="SAM" id="SignalP"/>
    </source>
</evidence>
<dbReference type="Proteomes" id="UP001521184">
    <property type="component" value="Unassembled WGS sequence"/>
</dbReference>
<dbReference type="EMBL" id="JAKEKT020000003">
    <property type="protein sequence ID" value="KAL1650756.1"/>
    <property type="molecule type" value="Genomic_DNA"/>
</dbReference>
<evidence type="ECO:0008006" key="4">
    <source>
        <dbReference type="Google" id="ProtNLM"/>
    </source>
</evidence>
<gene>
    <name evidence="2" type="ORF">SLS58_000874</name>
</gene>
<keyword evidence="1" id="KW-0732">Signal</keyword>
<dbReference type="Gene3D" id="2.60.20.10">
    <property type="entry name" value="Crystallins"/>
    <property type="match status" value="1"/>
</dbReference>
<evidence type="ECO:0000313" key="3">
    <source>
        <dbReference type="Proteomes" id="UP001521184"/>
    </source>
</evidence>
<evidence type="ECO:0000313" key="2">
    <source>
        <dbReference type="EMBL" id="KAL1650756.1"/>
    </source>
</evidence>
<organism evidence="2 3">
    <name type="scientific">Diplodia intermedia</name>
    <dbReference type="NCBI Taxonomy" id="856260"/>
    <lineage>
        <taxon>Eukaryota</taxon>
        <taxon>Fungi</taxon>
        <taxon>Dikarya</taxon>
        <taxon>Ascomycota</taxon>
        <taxon>Pezizomycotina</taxon>
        <taxon>Dothideomycetes</taxon>
        <taxon>Dothideomycetes incertae sedis</taxon>
        <taxon>Botryosphaeriales</taxon>
        <taxon>Botryosphaeriaceae</taxon>
        <taxon>Diplodia</taxon>
    </lineage>
</organism>
<protein>
    <recommendedName>
        <fullName evidence="4">Beta gamma crystallin</fullName>
    </recommendedName>
</protein>
<feature type="signal peptide" evidence="1">
    <location>
        <begin position="1"/>
        <end position="22"/>
    </location>
</feature>
<name>A0ABR3U364_9PEZI</name>
<comment type="caution">
    <text evidence="2">The sequence shown here is derived from an EMBL/GenBank/DDBJ whole genome shotgun (WGS) entry which is preliminary data.</text>
</comment>
<sequence length="150" mass="16216">MRFATSSLTAAAAAAAATLALAAPQTYPPQIYESPTLANPTAAPSDNDTTTLLDKRAGEASATYCEHSMHTQPCAEFKFAAGQCYNLPPYWNDKVSSVFPTAKTDRCVVWSDASCAGRSLTVTWPGINKLADRDMDDRVSSIKCFKIWQN</sequence>
<feature type="chain" id="PRO_5045831391" description="Beta gamma crystallin" evidence="1">
    <location>
        <begin position="23"/>
        <end position="150"/>
    </location>
</feature>
<accession>A0ABR3U364</accession>
<proteinExistence type="predicted"/>
<reference evidence="2 3" key="1">
    <citation type="journal article" date="2023" name="Plant Dis.">
        <title>First Report of Diplodia intermedia Causing Canker and Dieback Diseases on Apple Trees in Canada.</title>
        <authorList>
            <person name="Ellouze W."/>
            <person name="Ilyukhin E."/>
            <person name="Sulman M."/>
            <person name="Ali S."/>
        </authorList>
    </citation>
    <scope>NUCLEOTIDE SEQUENCE [LARGE SCALE GENOMIC DNA]</scope>
    <source>
        <strain evidence="2 3">M45-28</strain>
    </source>
</reference>